<evidence type="ECO:0000256" key="8">
    <source>
        <dbReference type="SAM" id="MobiDB-lite"/>
    </source>
</evidence>
<keyword evidence="6" id="KW-0810">Translation regulation</keyword>
<keyword evidence="4" id="KW-0853">WD repeat</keyword>
<dbReference type="Proteomes" id="UP000265618">
    <property type="component" value="Unassembled WGS sequence"/>
</dbReference>
<evidence type="ECO:0000256" key="1">
    <source>
        <dbReference type="ARBA" id="ARBA00009573"/>
    </source>
</evidence>
<comment type="caution">
    <text evidence="10">The sequence shown here is derived from an EMBL/GenBank/DDBJ whole genome shotgun (WGS) entry which is preliminary data.</text>
</comment>
<feature type="region of interest" description="Disordered" evidence="8">
    <location>
        <begin position="450"/>
        <end position="469"/>
    </location>
</feature>
<dbReference type="GO" id="GO:0003743">
    <property type="term" value="F:translation initiation factor activity"/>
    <property type="evidence" value="ECO:0007669"/>
    <property type="project" value="UniProtKB-KW"/>
</dbReference>
<dbReference type="PANTHER" id="PTHR13227">
    <property type="entry name" value="EUKARYOTIC TRANSLATION INITIATION FACTOR 2A"/>
    <property type="match status" value="1"/>
</dbReference>
<accession>A0A9K3D062</accession>
<feature type="non-terminal residue" evidence="10">
    <location>
        <position position="1"/>
    </location>
</feature>
<reference evidence="10 11" key="1">
    <citation type="journal article" date="2018" name="PLoS ONE">
        <title>The draft genome of Kipferlia bialata reveals reductive genome evolution in fornicate parasites.</title>
        <authorList>
            <person name="Tanifuji G."/>
            <person name="Takabayashi S."/>
            <person name="Kume K."/>
            <person name="Takagi M."/>
            <person name="Nakayama T."/>
            <person name="Kamikawa R."/>
            <person name="Inagaki Y."/>
            <person name="Hashimoto T."/>
        </authorList>
    </citation>
    <scope>NUCLEOTIDE SEQUENCE [LARGE SCALE GENOMIC DNA]</scope>
    <source>
        <strain evidence="10">NY0173</strain>
    </source>
</reference>
<evidence type="ECO:0000256" key="6">
    <source>
        <dbReference type="ARBA" id="ARBA00022845"/>
    </source>
</evidence>
<dbReference type="InterPro" id="IPR013979">
    <property type="entry name" value="TIF_beta_prop-like"/>
</dbReference>
<evidence type="ECO:0000259" key="9">
    <source>
        <dbReference type="Pfam" id="PF08662"/>
    </source>
</evidence>
<comment type="similarity">
    <text evidence="1">Belongs to the WD repeat EIF2A family.</text>
</comment>
<evidence type="ECO:0000256" key="3">
    <source>
        <dbReference type="ARBA" id="ARBA00022540"/>
    </source>
</evidence>
<evidence type="ECO:0000313" key="11">
    <source>
        <dbReference type="Proteomes" id="UP000265618"/>
    </source>
</evidence>
<dbReference type="AlphaFoldDB" id="A0A9K3D062"/>
<gene>
    <name evidence="10" type="ORF">KIPB_007360</name>
</gene>
<feature type="region of interest" description="Disordered" evidence="8">
    <location>
        <begin position="489"/>
        <end position="544"/>
    </location>
</feature>
<dbReference type="SUPFAM" id="SSF82171">
    <property type="entry name" value="DPP6 N-terminal domain-like"/>
    <property type="match status" value="1"/>
</dbReference>
<proteinExistence type="inferred from homology"/>
<dbReference type="GO" id="GO:0000049">
    <property type="term" value="F:tRNA binding"/>
    <property type="evidence" value="ECO:0007669"/>
    <property type="project" value="TreeGrafter"/>
</dbReference>
<keyword evidence="7" id="KW-0648">Protein biosynthesis</keyword>
<evidence type="ECO:0000313" key="10">
    <source>
        <dbReference type="EMBL" id="GIQ85656.1"/>
    </source>
</evidence>
<keyword evidence="5" id="KW-0677">Repeat</keyword>
<evidence type="ECO:0000256" key="2">
    <source>
        <dbReference type="ARBA" id="ARBA00013819"/>
    </source>
</evidence>
<dbReference type="Gene3D" id="2.130.10.10">
    <property type="entry name" value="YVTN repeat-like/Quinoprotein amine dehydrogenase"/>
    <property type="match status" value="1"/>
</dbReference>
<dbReference type="EMBL" id="BDIP01002058">
    <property type="protein sequence ID" value="GIQ85656.1"/>
    <property type="molecule type" value="Genomic_DNA"/>
</dbReference>
<protein>
    <recommendedName>
        <fullName evidence="2">Eukaryotic translation initiation factor 2A</fullName>
    </recommendedName>
</protein>
<organism evidence="10 11">
    <name type="scientific">Kipferlia bialata</name>
    <dbReference type="NCBI Taxonomy" id="797122"/>
    <lineage>
        <taxon>Eukaryota</taxon>
        <taxon>Metamonada</taxon>
        <taxon>Carpediemonas-like organisms</taxon>
        <taxon>Kipferlia</taxon>
    </lineage>
</organism>
<feature type="domain" description="Translation initiation factor beta propellor-like" evidence="9">
    <location>
        <begin position="210"/>
        <end position="402"/>
    </location>
</feature>
<evidence type="ECO:0000256" key="5">
    <source>
        <dbReference type="ARBA" id="ARBA00022737"/>
    </source>
</evidence>
<sequence length="544" mass="59102">KLAEGSNRRITRVLFSADRRIFAYQANSTQIVIHDTATLKMIREMEVPQKMRDFCLSPKGTFVCVTTYAGKDPVRPPQLFVIEIDGERRWERERGSLRRFAISGCEKYLTYLTGETAQVYRIMREGFEAFGRLPGLPAGYSGDCLISAPIVHPTPELLAKYPSLVKAPLAIGWAAKGSKPGRVRVYSQTHAQKYTPENKGSVIKCLVETSFPGADSIDVKWSPQGCMALASGTTDFDSSKKSYYGSTYAVLLDIGQREETRVSVKGGICHFTVWAATPEADVGVRESFVTITNSQPPECKLWTTPISHDRRPKAIAPSPRFDFGTTMVNEAHTGVSGRIVHVAGFGAMSGEVAVYQIDGEAPRCLYRQRHPNTTRPGLSRDDRFIMHAVLSPRLTVDNGVTITPLNKAFGKAASFLREGLYSANFLPTFGPCDKCDLSALPVAKAHSVASAATTSSGKPSGAPARRYIPPSMRHKVNAVISSTVKEASAVGSGPAVEEEKDPYAGLSKAAKARRRKAARKAEAEKAAKASASMSGRPKRVPVGL</sequence>
<dbReference type="OrthoDB" id="2194683at2759"/>
<dbReference type="GO" id="GO:0043022">
    <property type="term" value="F:ribosome binding"/>
    <property type="evidence" value="ECO:0007669"/>
    <property type="project" value="TreeGrafter"/>
</dbReference>
<dbReference type="GO" id="GO:0022627">
    <property type="term" value="C:cytosolic small ribosomal subunit"/>
    <property type="evidence" value="ECO:0007669"/>
    <property type="project" value="TreeGrafter"/>
</dbReference>
<dbReference type="InterPro" id="IPR011387">
    <property type="entry name" value="TIF2A"/>
</dbReference>
<dbReference type="GO" id="GO:0006417">
    <property type="term" value="P:regulation of translation"/>
    <property type="evidence" value="ECO:0007669"/>
    <property type="project" value="UniProtKB-KW"/>
</dbReference>
<dbReference type="GO" id="GO:0003729">
    <property type="term" value="F:mRNA binding"/>
    <property type="evidence" value="ECO:0007669"/>
    <property type="project" value="TreeGrafter"/>
</dbReference>
<evidence type="ECO:0000256" key="4">
    <source>
        <dbReference type="ARBA" id="ARBA00022574"/>
    </source>
</evidence>
<name>A0A9K3D062_9EUKA</name>
<dbReference type="Pfam" id="PF08662">
    <property type="entry name" value="eIF2A"/>
    <property type="match status" value="1"/>
</dbReference>
<dbReference type="PANTHER" id="PTHR13227:SF0">
    <property type="entry name" value="EUKARYOTIC TRANSLATION INITIATION FACTOR 2A"/>
    <property type="match status" value="1"/>
</dbReference>
<dbReference type="InterPro" id="IPR015943">
    <property type="entry name" value="WD40/YVTN_repeat-like_dom_sf"/>
</dbReference>
<evidence type="ECO:0000256" key="7">
    <source>
        <dbReference type="ARBA" id="ARBA00022917"/>
    </source>
</evidence>
<keyword evidence="11" id="KW-1185">Reference proteome</keyword>
<keyword evidence="3" id="KW-0396">Initiation factor</keyword>